<feature type="chain" id="PRO_5010314915" evidence="5">
    <location>
        <begin position="37"/>
        <end position="724"/>
    </location>
</feature>
<proteinExistence type="predicted"/>
<name>A0A1H7Z0X6_STRJI</name>
<dbReference type="SUPFAM" id="SSF51445">
    <property type="entry name" value="(Trans)glycosidases"/>
    <property type="match status" value="1"/>
</dbReference>
<dbReference type="PANTHER" id="PTHR43576:SF3">
    <property type="entry name" value="ALPHA-L-ARABINOFURANOSIDASE C"/>
    <property type="match status" value="1"/>
</dbReference>
<feature type="signal peptide" evidence="5">
    <location>
        <begin position="1"/>
        <end position="36"/>
    </location>
</feature>
<dbReference type="Pfam" id="PF00553">
    <property type="entry name" value="CBM_2"/>
    <property type="match status" value="1"/>
</dbReference>
<evidence type="ECO:0000256" key="4">
    <source>
        <dbReference type="ARBA" id="ARBA00023326"/>
    </source>
</evidence>
<reference evidence="9" key="1">
    <citation type="submission" date="2016-10" db="EMBL/GenBank/DDBJ databases">
        <authorList>
            <person name="Varghese N."/>
        </authorList>
    </citation>
    <scope>NUCLEOTIDE SEQUENCE [LARGE SCALE GENOMIC DNA]</scope>
    <source>
        <strain evidence="9">DSM 45096 / BCRC 16803 / CGMCC 4.1857 / CIP 109030 / JCM 12277 / KCTC 19219 / NBRC 100920 / 33214</strain>
    </source>
</reference>
<evidence type="ECO:0000313" key="9">
    <source>
        <dbReference type="Proteomes" id="UP000183015"/>
    </source>
</evidence>
<dbReference type="InterPro" id="IPR013783">
    <property type="entry name" value="Ig-like_fold"/>
</dbReference>
<evidence type="ECO:0000256" key="2">
    <source>
        <dbReference type="ARBA" id="ARBA00023277"/>
    </source>
</evidence>
<dbReference type="SMART" id="SM00637">
    <property type="entry name" value="CBD_II"/>
    <property type="match status" value="1"/>
</dbReference>
<dbReference type="InterPro" id="IPR036116">
    <property type="entry name" value="FN3_sf"/>
</dbReference>
<evidence type="ECO:0000256" key="3">
    <source>
        <dbReference type="ARBA" id="ARBA00023295"/>
    </source>
</evidence>
<dbReference type="Gene3D" id="2.60.40.1180">
    <property type="entry name" value="Golgi alpha-mannosidase II"/>
    <property type="match status" value="1"/>
</dbReference>
<feature type="domain" description="CBM2" evidence="7">
    <location>
        <begin position="617"/>
        <end position="724"/>
    </location>
</feature>
<evidence type="ECO:0000259" key="7">
    <source>
        <dbReference type="PROSITE" id="PS51173"/>
    </source>
</evidence>
<dbReference type="CDD" id="cd00063">
    <property type="entry name" value="FN3"/>
    <property type="match status" value="1"/>
</dbReference>
<gene>
    <name evidence="8" type="ORF">SAMN05414137_1323</name>
</gene>
<organism evidence="8 9">
    <name type="scientific">Streptacidiphilus jiangxiensis</name>
    <dbReference type="NCBI Taxonomy" id="235985"/>
    <lineage>
        <taxon>Bacteria</taxon>
        <taxon>Bacillati</taxon>
        <taxon>Actinomycetota</taxon>
        <taxon>Actinomycetes</taxon>
        <taxon>Kitasatosporales</taxon>
        <taxon>Streptomycetaceae</taxon>
        <taxon>Streptacidiphilus</taxon>
    </lineage>
</organism>
<keyword evidence="4" id="KW-0624">Polysaccharide degradation</keyword>
<dbReference type="SUPFAM" id="SSF49384">
    <property type="entry name" value="Carbohydrate-binding domain"/>
    <property type="match status" value="1"/>
</dbReference>
<evidence type="ECO:0000256" key="1">
    <source>
        <dbReference type="ARBA" id="ARBA00022729"/>
    </source>
</evidence>
<dbReference type="InterPro" id="IPR013780">
    <property type="entry name" value="Glyco_hydro_b"/>
</dbReference>
<sequence>MSLRPPSRPLRLPATLAALALLAAVPLWSSAPSAGAAVSATTTATVSVNAAQSLATVPATGIGTNASVYDSKLTDAAVPGLLKQAGVGLVRFPGGSSSDSYNWKTNSDLTNGTQAVDFDQYATMLQQSGAQGMVTVNYGSGDTIGATESPAETGAQLAADWVRYANITHNYHIKYWEIGNEVYGNGTYGADWETDKHCSTGTNPTDCGPAVYAQNAKAYIAAMKAVDPTIQVGVVLTAPGNWPDGATSAGSPQSWNQTVMTALAGQIGFADVHWYPQNPSSVAPPGPTDAGLLADAAQIPTMVGTLRSQLGQYEGSSSVPIMVTETNSVSSNPGKQTVGLVNALFLPQDYLGWLANGVSSVDWWQIHNGIVTTGDNGSSLYGSAGYGDYGMLADGSCGAVGGAQLCEPAADTPFPAYNGMTLLSRFVHPGDTLVSTGSSQSLLQAYSVKAADGSLRVLLVNDDPANSYAVNLSYAGFNPASGTPTVTTMAGPAAALTTASIGTAGSQTVAPYSAVLLTLQPGTAVTPPTTPGTPTASGVTSSGVNLSWTPSTSSTGLAGYDVVQVSGSAETVVASPAGPSATVGGLQPSTAYTFAVYAKDTAGNRSARSGTVTVTTAAATGGGCKVGYSVNDWGGGFTGTLVLTNTGSTPVNGWTLSFRWPGNQQLTNGWNAAWTQSGSTVTATSLSYNGTLASGASTTVGFNASYSGANQAPNSFSLNGAVCS</sequence>
<evidence type="ECO:0000259" key="6">
    <source>
        <dbReference type="PROSITE" id="PS50853"/>
    </source>
</evidence>
<dbReference type="eggNOG" id="COG3534">
    <property type="taxonomic scope" value="Bacteria"/>
</dbReference>
<feature type="domain" description="Fibronectin type-III" evidence="6">
    <location>
        <begin position="530"/>
        <end position="619"/>
    </location>
</feature>
<dbReference type="InterPro" id="IPR001919">
    <property type="entry name" value="CBD2"/>
</dbReference>
<evidence type="ECO:0000256" key="5">
    <source>
        <dbReference type="SAM" id="SignalP"/>
    </source>
</evidence>
<dbReference type="Pfam" id="PF00041">
    <property type="entry name" value="fn3"/>
    <property type="match status" value="1"/>
</dbReference>
<dbReference type="InterPro" id="IPR012291">
    <property type="entry name" value="CBM2_carb-bd_dom_sf"/>
</dbReference>
<dbReference type="PROSITE" id="PS51173">
    <property type="entry name" value="CBM2"/>
    <property type="match status" value="1"/>
</dbReference>
<dbReference type="AlphaFoldDB" id="A0A1H7Z0X6"/>
<dbReference type="SMART" id="SM00060">
    <property type="entry name" value="FN3"/>
    <property type="match status" value="1"/>
</dbReference>
<dbReference type="OrthoDB" id="9801198at2"/>
<dbReference type="Gene3D" id="2.60.40.10">
    <property type="entry name" value="Immunoglobulins"/>
    <property type="match status" value="1"/>
</dbReference>
<dbReference type="Gene3D" id="3.20.20.80">
    <property type="entry name" value="Glycosidases"/>
    <property type="match status" value="1"/>
</dbReference>
<dbReference type="Gene3D" id="2.60.40.290">
    <property type="match status" value="1"/>
</dbReference>
<dbReference type="GO" id="GO:0030247">
    <property type="term" value="F:polysaccharide binding"/>
    <property type="evidence" value="ECO:0007669"/>
    <property type="project" value="UniProtKB-UniRule"/>
</dbReference>
<dbReference type="EMBL" id="FOAZ01000032">
    <property type="protein sequence ID" value="SEM51923.1"/>
    <property type="molecule type" value="Genomic_DNA"/>
</dbReference>
<dbReference type="SUPFAM" id="SSF49265">
    <property type="entry name" value="Fibronectin type III"/>
    <property type="match status" value="1"/>
</dbReference>
<accession>A0A1H7Z0X6</accession>
<keyword evidence="3" id="KW-0326">Glycosidase</keyword>
<dbReference type="InterPro" id="IPR003961">
    <property type="entry name" value="FN3_dom"/>
</dbReference>
<dbReference type="InterPro" id="IPR017853">
    <property type="entry name" value="GH"/>
</dbReference>
<dbReference type="Proteomes" id="UP000183015">
    <property type="component" value="Unassembled WGS sequence"/>
</dbReference>
<dbReference type="STRING" id="235985.SAMN05414137_1323"/>
<keyword evidence="2" id="KW-0119">Carbohydrate metabolism</keyword>
<evidence type="ECO:0000313" key="8">
    <source>
        <dbReference type="EMBL" id="SEM51923.1"/>
    </source>
</evidence>
<dbReference type="GO" id="GO:0004553">
    <property type="term" value="F:hydrolase activity, hydrolyzing O-glycosyl compounds"/>
    <property type="evidence" value="ECO:0007669"/>
    <property type="project" value="InterPro"/>
</dbReference>
<dbReference type="GO" id="GO:0000272">
    <property type="term" value="P:polysaccharide catabolic process"/>
    <property type="evidence" value="ECO:0007669"/>
    <property type="project" value="UniProtKB-KW"/>
</dbReference>
<protein>
    <submittedName>
        <fullName evidence="8">Fibronectin type III domain-containing protein</fullName>
    </submittedName>
</protein>
<dbReference type="PANTHER" id="PTHR43576">
    <property type="entry name" value="ALPHA-L-ARABINOFURANOSIDASE C-RELATED"/>
    <property type="match status" value="1"/>
</dbReference>
<dbReference type="eggNOG" id="COG5297">
    <property type="taxonomic scope" value="Bacteria"/>
</dbReference>
<keyword evidence="1 5" id="KW-0732">Signal</keyword>
<keyword evidence="3" id="KW-0378">Hydrolase</keyword>
<dbReference type="RefSeq" id="WP_052439033.1">
    <property type="nucleotide sequence ID" value="NZ_BBPN01000026.1"/>
</dbReference>
<dbReference type="PROSITE" id="PS50853">
    <property type="entry name" value="FN3"/>
    <property type="match status" value="1"/>
</dbReference>
<dbReference type="InterPro" id="IPR008965">
    <property type="entry name" value="CBM2/CBM3_carb-bd_dom_sf"/>
</dbReference>
<keyword evidence="9" id="KW-1185">Reference proteome</keyword>